<comment type="caution">
    <text evidence="1">The sequence shown here is derived from an EMBL/GenBank/DDBJ whole genome shotgun (WGS) entry which is preliminary data.</text>
</comment>
<dbReference type="Proteomes" id="UP001227268">
    <property type="component" value="Unassembled WGS sequence"/>
</dbReference>
<evidence type="ECO:0000313" key="1">
    <source>
        <dbReference type="EMBL" id="KAJ9103825.1"/>
    </source>
</evidence>
<organism evidence="1 2">
    <name type="scientific">Naganishia friedmannii</name>
    <dbReference type="NCBI Taxonomy" id="89922"/>
    <lineage>
        <taxon>Eukaryota</taxon>
        <taxon>Fungi</taxon>
        <taxon>Dikarya</taxon>
        <taxon>Basidiomycota</taxon>
        <taxon>Agaricomycotina</taxon>
        <taxon>Tremellomycetes</taxon>
        <taxon>Filobasidiales</taxon>
        <taxon>Filobasidiaceae</taxon>
        <taxon>Naganishia</taxon>
    </lineage>
</organism>
<gene>
    <name evidence="1" type="ORF">QFC21_002287</name>
</gene>
<proteinExistence type="predicted"/>
<protein>
    <submittedName>
        <fullName evidence="1">Uncharacterized protein</fullName>
    </submittedName>
</protein>
<accession>A0ACC2VWI9</accession>
<name>A0ACC2VWI9_9TREE</name>
<reference evidence="1" key="1">
    <citation type="submission" date="2023-04" db="EMBL/GenBank/DDBJ databases">
        <title>Draft Genome sequencing of Naganishia species isolated from polar environments using Oxford Nanopore Technology.</title>
        <authorList>
            <person name="Leo P."/>
            <person name="Venkateswaran K."/>
        </authorList>
    </citation>
    <scope>NUCLEOTIDE SEQUENCE</scope>
    <source>
        <strain evidence="1">MNA-CCFEE 5423</strain>
    </source>
</reference>
<dbReference type="EMBL" id="JASBWT010000006">
    <property type="protein sequence ID" value="KAJ9103825.1"/>
    <property type="molecule type" value="Genomic_DNA"/>
</dbReference>
<keyword evidence="2" id="KW-1185">Reference proteome</keyword>
<evidence type="ECO:0000313" key="2">
    <source>
        <dbReference type="Proteomes" id="UP001227268"/>
    </source>
</evidence>
<sequence length="161" mass="17583">MLPSSCSSRDDSDCRDVSLSACAVDVGRSLDRWNEVTTWQTRLAIPFFAIGIPPVAWAWEKRCASDWQAWVPDNMLMEKYGSSFTVLVYFSVAAVGGLGLVFDWSPLVASRAVFSASASLDGRRKENDIKGSGCKATEENEDNVAPWYEPSANLATTTDTG</sequence>